<dbReference type="PANTHER" id="PTHR28158">
    <property type="entry name" value="37S RIBOSOMAL PROTEIN S35, MITOCHONDRIAL"/>
    <property type="match status" value="1"/>
</dbReference>
<sequence>MPPRIPGPSTVSSALSRCTVPSASSRCQPQQWPATQSKASFSTTPARPRFTKIRRVFRNWINGPGAVFRNHRPGGTNYLQPPNDVIRNVDRPFPLNPHFKSQPVLDDRAREFIWSKIIREGETVKAVSAELGVDIRRVAAIVRLKEVEKDWIAEGKKLAKPYARAVLGMLPTHTFREDRRNEPFEPINELHVHPYTTKQIFWPTSESRHFTRADAAKAFHPKLLSADERVPHPELIQMEKELLQGRPLWDASVRFKESAMESERKAADKQLAKAALEEKFTTRVHSDRFEFRFKQINSENVGPKGRARHAVGWRYGAPYYDRSKGEIKIPTSVP</sequence>
<dbReference type="GO" id="GO:0005763">
    <property type="term" value="C:mitochondrial small ribosomal subunit"/>
    <property type="evidence" value="ECO:0007669"/>
    <property type="project" value="TreeGrafter"/>
</dbReference>
<name>A0AAX6MV01_9PEZI</name>
<organism evidence="2 3">
    <name type="scientific">Daldinia eschscholtzii</name>
    <dbReference type="NCBI Taxonomy" id="292717"/>
    <lineage>
        <taxon>Eukaryota</taxon>
        <taxon>Fungi</taxon>
        <taxon>Dikarya</taxon>
        <taxon>Ascomycota</taxon>
        <taxon>Pezizomycotina</taxon>
        <taxon>Sordariomycetes</taxon>
        <taxon>Xylariomycetidae</taxon>
        <taxon>Xylariales</taxon>
        <taxon>Hypoxylaceae</taxon>
        <taxon>Daldinia</taxon>
    </lineage>
</organism>
<comment type="caution">
    <text evidence="2">The sequence shown here is derived from an EMBL/GenBank/DDBJ whole genome shotgun (WGS) entry which is preliminary data.</text>
</comment>
<dbReference type="AlphaFoldDB" id="A0AAX6MV01"/>
<keyword evidence="3" id="KW-1185">Reference proteome</keyword>
<feature type="region of interest" description="Disordered" evidence="1">
    <location>
        <begin position="22"/>
        <end position="45"/>
    </location>
</feature>
<dbReference type="Pfam" id="PF12298">
    <property type="entry name" value="Bot1p"/>
    <property type="match status" value="1"/>
</dbReference>
<dbReference type="InterPro" id="IPR021036">
    <property type="entry name" value="Ribosomal_mS45"/>
</dbReference>
<evidence type="ECO:0000313" key="2">
    <source>
        <dbReference type="EMBL" id="KAK6956449.1"/>
    </source>
</evidence>
<proteinExistence type="predicted"/>
<gene>
    <name evidence="2" type="ORF">Daesc_001727</name>
</gene>
<evidence type="ECO:0000256" key="1">
    <source>
        <dbReference type="SAM" id="MobiDB-lite"/>
    </source>
</evidence>
<dbReference type="Proteomes" id="UP001369815">
    <property type="component" value="Unassembled WGS sequence"/>
</dbReference>
<reference evidence="2 3" key="1">
    <citation type="journal article" date="2024" name="Front Chem Biol">
        <title>Unveiling the potential of Daldinia eschscholtzii MFLUCC 19-0629 through bioactivity and bioinformatics studies for enhanced sustainable agriculture production.</title>
        <authorList>
            <person name="Brooks S."/>
            <person name="Weaver J.A."/>
            <person name="Klomchit A."/>
            <person name="Alharthi S.A."/>
            <person name="Onlamun T."/>
            <person name="Nurani R."/>
            <person name="Vong T.K."/>
            <person name="Alberti F."/>
            <person name="Greco C."/>
        </authorList>
    </citation>
    <scope>NUCLEOTIDE SEQUENCE [LARGE SCALE GENOMIC DNA]</scope>
    <source>
        <strain evidence="2">MFLUCC 19-0629</strain>
    </source>
</reference>
<dbReference type="GO" id="GO:0032543">
    <property type="term" value="P:mitochondrial translation"/>
    <property type="evidence" value="ECO:0007669"/>
    <property type="project" value="TreeGrafter"/>
</dbReference>
<dbReference type="PANTHER" id="PTHR28158:SF1">
    <property type="entry name" value="SMALL RIBOSOMAL SUBUNIT PROTEIN MS45"/>
    <property type="match status" value="1"/>
</dbReference>
<evidence type="ECO:0000313" key="3">
    <source>
        <dbReference type="Proteomes" id="UP001369815"/>
    </source>
</evidence>
<dbReference type="EMBL" id="JBANMG010000002">
    <property type="protein sequence ID" value="KAK6956449.1"/>
    <property type="molecule type" value="Genomic_DNA"/>
</dbReference>
<dbReference type="GO" id="GO:0003735">
    <property type="term" value="F:structural constituent of ribosome"/>
    <property type="evidence" value="ECO:0007669"/>
    <property type="project" value="TreeGrafter"/>
</dbReference>
<accession>A0AAX6MV01</accession>
<protein>
    <submittedName>
        <fullName evidence="2">Uncharacterized protein</fullName>
    </submittedName>
</protein>